<dbReference type="Proteomes" id="UP000054166">
    <property type="component" value="Unassembled WGS sequence"/>
</dbReference>
<evidence type="ECO:0000313" key="2">
    <source>
        <dbReference type="Proteomes" id="UP000054166"/>
    </source>
</evidence>
<gene>
    <name evidence="1" type="ORF">PILCRDRAFT_84632</name>
</gene>
<organism evidence="1 2">
    <name type="scientific">Piloderma croceum (strain F 1598)</name>
    <dbReference type="NCBI Taxonomy" id="765440"/>
    <lineage>
        <taxon>Eukaryota</taxon>
        <taxon>Fungi</taxon>
        <taxon>Dikarya</taxon>
        <taxon>Basidiomycota</taxon>
        <taxon>Agaricomycotina</taxon>
        <taxon>Agaricomycetes</taxon>
        <taxon>Agaricomycetidae</taxon>
        <taxon>Atheliales</taxon>
        <taxon>Atheliaceae</taxon>
        <taxon>Piloderma</taxon>
    </lineage>
</organism>
<dbReference type="HOGENOM" id="CLU_2038901_0_0_1"/>
<sequence length="121" mass="13319">MFRQKKGGNITKCRMFHVGNGSFEIQYVWHQAQISAGTELAQRLVFVFGLALLLAGFLEHSPAFSNEMRSGFGKECCAVEVGSEEGSVPSELIGETNGHLHNAMRSILERGDDKGLECEEN</sequence>
<reference evidence="1 2" key="1">
    <citation type="submission" date="2014-04" db="EMBL/GenBank/DDBJ databases">
        <authorList>
            <consortium name="DOE Joint Genome Institute"/>
            <person name="Kuo A."/>
            <person name="Tarkka M."/>
            <person name="Buscot F."/>
            <person name="Kohler A."/>
            <person name="Nagy L.G."/>
            <person name="Floudas D."/>
            <person name="Copeland A."/>
            <person name="Barry K.W."/>
            <person name="Cichocki N."/>
            <person name="Veneault-Fourrey C."/>
            <person name="LaButti K."/>
            <person name="Lindquist E.A."/>
            <person name="Lipzen A."/>
            <person name="Lundell T."/>
            <person name="Morin E."/>
            <person name="Murat C."/>
            <person name="Sun H."/>
            <person name="Tunlid A."/>
            <person name="Henrissat B."/>
            <person name="Grigoriev I.V."/>
            <person name="Hibbett D.S."/>
            <person name="Martin F."/>
            <person name="Nordberg H.P."/>
            <person name="Cantor M.N."/>
            <person name="Hua S.X."/>
        </authorList>
    </citation>
    <scope>NUCLEOTIDE SEQUENCE [LARGE SCALE GENOMIC DNA]</scope>
    <source>
        <strain evidence="1 2">F 1598</strain>
    </source>
</reference>
<dbReference type="InParanoid" id="A0A0C3BT57"/>
<dbReference type="AlphaFoldDB" id="A0A0C3BT57"/>
<name>A0A0C3BT57_PILCF</name>
<protein>
    <submittedName>
        <fullName evidence="1">Uncharacterized protein</fullName>
    </submittedName>
</protein>
<dbReference type="EMBL" id="KN832974">
    <property type="protein sequence ID" value="KIM89713.1"/>
    <property type="molecule type" value="Genomic_DNA"/>
</dbReference>
<accession>A0A0C3BT57</accession>
<keyword evidence="2" id="KW-1185">Reference proteome</keyword>
<reference evidence="2" key="2">
    <citation type="submission" date="2015-01" db="EMBL/GenBank/DDBJ databases">
        <title>Evolutionary Origins and Diversification of the Mycorrhizal Mutualists.</title>
        <authorList>
            <consortium name="DOE Joint Genome Institute"/>
            <consortium name="Mycorrhizal Genomics Consortium"/>
            <person name="Kohler A."/>
            <person name="Kuo A."/>
            <person name="Nagy L.G."/>
            <person name="Floudas D."/>
            <person name="Copeland A."/>
            <person name="Barry K.W."/>
            <person name="Cichocki N."/>
            <person name="Veneault-Fourrey C."/>
            <person name="LaButti K."/>
            <person name="Lindquist E.A."/>
            <person name="Lipzen A."/>
            <person name="Lundell T."/>
            <person name="Morin E."/>
            <person name="Murat C."/>
            <person name="Riley R."/>
            <person name="Ohm R."/>
            <person name="Sun H."/>
            <person name="Tunlid A."/>
            <person name="Henrissat B."/>
            <person name="Grigoriev I.V."/>
            <person name="Hibbett D.S."/>
            <person name="Martin F."/>
        </authorList>
    </citation>
    <scope>NUCLEOTIDE SEQUENCE [LARGE SCALE GENOMIC DNA]</scope>
    <source>
        <strain evidence="2">F 1598</strain>
    </source>
</reference>
<proteinExistence type="predicted"/>
<evidence type="ECO:0000313" key="1">
    <source>
        <dbReference type="EMBL" id="KIM89713.1"/>
    </source>
</evidence>